<name>A0A1H7WTL2_9RHOB</name>
<sequence length="104" mass="11035">MFKRLCSTAMIFGAAALAPPQAAVAQAMTCLPRDALVERLEDRYKEHPTGGGLQNPQQLLEVWASDESGSFTVFVTRPNGLSCILATGQNWTGAARTQPDGVAG</sequence>
<evidence type="ECO:0000313" key="2">
    <source>
        <dbReference type="EMBL" id="SEM24704.1"/>
    </source>
</evidence>
<dbReference type="Proteomes" id="UP000182160">
    <property type="component" value="Unassembled WGS sequence"/>
</dbReference>
<dbReference type="AlphaFoldDB" id="A0A1H7WTL2"/>
<feature type="chain" id="PRO_5010165723" description="Lipoprotein" evidence="1">
    <location>
        <begin position="26"/>
        <end position="104"/>
    </location>
</feature>
<accession>A0A1H7WTL2</accession>
<proteinExistence type="predicted"/>
<evidence type="ECO:0008006" key="4">
    <source>
        <dbReference type="Google" id="ProtNLM"/>
    </source>
</evidence>
<organism evidence="2 3">
    <name type="scientific">Roseovarius tolerans</name>
    <dbReference type="NCBI Taxonomy" id="74031"/>
    <lineage>
        <taxon>Bacteria</taxon>
        <taxon>Pseudomonadati</taxon>
        <taxon>Pseudomonadota</taxon>
        <taxon>Alphaproteobacteria</taxon>
        <taxon>Rhodobacterales</taxon>
        <taxon>Roseobacteraceae</taxon>
        <taxon>Roseovarius</taxon>
    </lineage>
</organism>
<gene>
    <name evidence="2" type="ORF">SAMN04488077_103140</name>
</gene>
<dbReference type="RefSeq" id="WP_074785093.1">
    <property type="nucleotide sequence ID" value="NZ_FOBO01000003.1"/>
</dbReference>
<feature type="signal peptide" evidence="1">
    <location>
        <begin position="1"/>
        <end position="25"/>
    </location>
</feature>
<evidence type="ECO:0000256" key="1">
    <source>
        <dbReference type="SAM" id="SignalP"/>
    </source>
</evidence>
<keyword evidence="1" id="KW-0732">Signal</keyword>
<dbReference type="EMBL" id="FOBO01000003">
    <property type="protein sequence ID" value="SEM24704.1"/>
    <property type="molecule type" value="Genomic_DNA"/>
</dbReference>
<reference evidence="2 3" key="1">
    <citation type="submission" date="2016-10" db="EMBL/GenBank/DDBJ databases">
        <authorList>
            <person name="de Groot N.N."/>
        </authorList>
    </citation>
    <scope>NUCLEOTIDE SEQUENCE [LARGE SCALE GENOMIC DNA]</scope>
    <source>
        <strain evidence="2 3">DSM 11457</strain>
    </source>
</reference>
<evidence type="ECO:0000313" key="3">
    <source>
        <dbReference type="Proteomes" id="UP000182160"/>
    </source>
</evidence>
<protein>
    <recommendedName>
        <fullName evidence="4">Lipoprotein</fullName>
    </recommendedName>
</protein>